<accession>D4Z8I2</accession>
<evidence type="ECO:0000313" key="1">
    <source>
        <dbReference type="EMBL" id="BAI98801.1"/>
    </source>
</evidence>
<dbReference type="KEGG" id="sjp:SJA_C2-04380"/>
<evidence type="ECO:0000313" key="2">
    <source>
        <dbReference type="Proteomes" id="UP000007753"/>
    </source>
</evidence>
<proteinExistence type="predicted"/>
<dbReference type="Proteomes" id="UP000007753">
    <property type="component" value="Chromosome 2"/>
</dbReference>
<name>D4Z8I2_SPHIU</name>
<reference evidence="1 2" key="1">
    <citation type="journal article" date="2010" name="J. Bacteriol.">
        <title>Complete genome sequence of the representative gamma-hexachlorocyclohexane-degrading bacterium Sphingobium japonicum UT26.</title>
        <authorList>
            <person name="Nagata Y."/>
            <person name="Ohtsubo Y."/>
            <person name="Endo R."/>
            <person name="Ichikawa N."/>
            <person name="Ankai A."/>
            <person name="Oguchi A."/>
            <person name="Fukui S."/>
            <person name="Fujita N."/>
            <person name="Tsuda M."/>
        </authorList>
    </citation>
    <scope>NUCLEOTIDE SEQUENCE [LARGE SCALE GENOMIC DNA]</scope>
    <source>
        <strain evidence="2">DSM 16413 / CCM 7287 / MTCC 6362 / UT26 / NBRC 101211 / UT26S</strain>
    </source>
</reference>
<gene>
    <name evidence="1" type="ordered locus">SJA_C2-04380</name>
</gene>
<organism evidence="1 2">
    <name type="scientific">Sphingobium indicum (strain DSM 16413 / CCM 7287 / MTCC 6362 / UT26 / NBRC 101211 / UT26S)</name>
    <name type="common">Sphingobium japonicum</name>
    <dbReference type="NCBI Taxonomy" id="452662"/>
    <lineage>
        <taxon>Bacteria</taxon>
        <taxon>Pseudomonadati</taxon>
        <taxon>Pseudomonadota</taxon>
        <taxon>Alphaproteobacteria</taxon>
        <taxon>Sphingomonadales</taxon>
        <taxon>Sphingomonadaceae</taxon>
        <taxon>Sphingobium</taxon>
    </lineage>
</organism>
<sequence>MKPLQALKEYWIRLRAAARREFLRDPDVILFERAAPQQESAGGR</sequence>
<keyword evidence="2" id="KW-1185">Reference proteome</keyword>
<dbReference type="EMBL" id="AP010804">
    <property type="protein sequence ID" value="BAI98801.1"/>
    <property type="molecule type" value="Genomic_DNA"/>
</dbReference>
<dbReference type="AlphaFoldDB" id="D4Z8I2"/>
<protein>
    <submittedName>
        <fullName evidence="1">Uncharacterized protein</fullName>
    </submittedName>
</protein>
<dbReference type="HOGENOM" id="CLU_3222182_0_0_5"/>
<dbReference type="STRING" id="452662.SJA_C2-04380"/>